<evidence type="ECO:0000256" key="3">
    <source>
        <dbReference type="ARBA" id="ARBA00022729"/>
    </source>
</evidence>
<dbReference type="InterPro" id="IPR011050">
    <property type="entry name" value="Pectin_lyase_fold/virulence"/>
</dbReference>
<feature type="domain" description="GLAA-B beta-barrel" evidence="8">
    <location>
        <begin position="349"/>
        <end position="416"/>
    </location>
</feature>
<comment type="catalytic activity">
    <reaction evidence="2">
        <text>Hydrolysis of terminal, non-reducing branched (1-&gt;3)-alpha-D-galactosidic residues, producing free D-galactose.</text>
        <dbReference type="EC" id="3.2.1.n1"/>
    </reaction>
</comment>
<keyword evidence="4" id="KW-0677">Repeat</keyword>
<keyword evidence="5" id="KW-0378">Hydrolase</keyword>
<dbReference type="SUPFAM" id="SSF51126">
    <property type="entry name" value="Pectin lyase-like"/>
    <property type="match status" value="1"/>
</dbReference>
<gene>
    <name evidence="9" type="ORF">ACFSJH_03995</name>
</gene>
<evidence type="ECO:0000256" key="2">
    <source>
        <dbReference type="ARBA" id="ARBA00001271"/>
    </source>
</evidence>
<dbReference type="Pfam" id="PF23764">
    <property type="entry name" value="Beta-barrel_GLAA-B_II"/>
    <property type="match status" value="1"/>
</dbReference>
<evidence type="ECO:0000256" key="4">
    <source>
        <dbReference type="ARBA" id="ARBA00022737"/>
    </source>
</evidence>
<dbReference type="RefSeq" id="WP_377769929.1">
    <property type="nucleotide sequence ID" value="NZ_JBHUHO010000010.1"/>
</dbReference>
<evidence type="ECO:0000256" key="5">
    <source>
        <dbReference type="ARBA" id="ARBA00022801"/>
    </source>
</evidence>
<keyword evidence="6" id="KW-0326">Glycosidase</keyword>
<evidence type="ECO:0000256" key="1">
    <source>
        <dbReference type="ARBA" id="ARBA00001255"/>
    </source>
</evidence>
<evidence type="ECO:0000259" key="7">
    <source>
        <dbReference type="Pfam" id="PF23763"/>
    </source>
</evidence>
<dbReference type="InterPro" id="IPR012334">
    <property type="entry name" value="Pectin_lyas_fold"/>
</dbReference>
<reference evidence="10" key="1">
    <citation type="journal article" date="2019" name="Int. J. Syst. Evol. Microbiol.">
        <title>The Global Catalogue of Microorganisms (GCM) 10K type strain sequencing project: providing services to taxonomists for standard genome sequencing and annotation.</title>
        <authorList>
            <consortium name="The Broad Institute Genomics Platform"/>
            <consortium name="The Broad Institute Genome Sequencing Center for Infectious Disease"/>
            <person name="Wu L."/>
            <person name="Ma J."/>
        </authorList>
    </citation>
    <scope>NUCLEOTIDE SEQUENCE [LARGE SCALE GENOMIC DNA]</scope>
    <source>
        <strain evidence="10">GH52</strain>
    </source>
</reference>
<evidence type="ECO:0000313" key="9">
    <source>
        <dbReference type="EMBL" id="MFD2114903.1"/>
    </source>
</evidence>
<organism evidence="9 10">
    <name type="scientific">Paenibacillus yanchengensis</name>
    <dbReference type="NCBI Taxonomy" id="2035833"/>
    <lineage>
        <taxon>Bacteria</taxon>
        <taxon>Bacillati</taxon>
        <taxon>Bacillota</taxon>
        <taxon>Bacilli</taxon>
        <taxon>Bacillales</taxon>
        <taxon>Paenibacillaceae</taxon>
        <taxon>Paenibacillus</taxon>
    </lineage>
</organism>
<dbReference type="EMBL" id="JBHUHO010000010">
    <property type="protein sequence ID" value="MFD2114903.1"/>
    <property type="molecule type" value="Genomic_DNA"/>
</dbReference>
<name>A0ABW4YGV3_9BACL</name>
<accession>A0ABW4YGV3</accession>
<evidence type="ECO:0000259" key="8">
    <source>
        <dbReference type="Pfam" id="PF23764"/>
    </source>
</evidence>
<keyword evidence="3" id="KW-0732">Signal</keyword>
<comment type="caution">
    <text evidence="9">The sequence shown here is derived from an EMBL/GenBank/DDBJ whole genome shotgun (WGS) entry which is preliminary data.</text>
</comment>
<evidence type="ECO:0000256" key="6">
    <source>
        <dbReference type="ARBA" id="ARBA00023295"/>
    </source>
</evidence>
<dbReference type="Proteomes" id="UP001597362">
    <property type="component" value="Unassembled WGS sequence"/>
</dbReference>
<dbReference type="Gene3D" id="2.160.20.10">
    <property type="entry name" value="Single-stranded right-handed beta-helix, Pectin lyase-like"/>
    <property type="match status" value="2"/>
</dbReference>
<evidence type="ECO:0000313" key="10">
    <source>
        <dbReference type="Proteomes" id="UP001597362"/>
    </source>
</evidence>
<sequence length="613" mass="69091">MADVGETLESEAILIDVTNFGVCPNSFSDQTKAIQAVIHYAIQMNLPTIVHFPAGLYELHAKSSTRAFYSISNTVSETDHSDLVKHIGIHIVQASQLTIEATDAKFIVYGKMTPIVIDRSDHITITGLTIDYKRPTISEMTVVGPGDNYIDVSIHSDSRYEINNNSLVWIGDHWSHTDGAVQQYNPKNNTTWRIANPLLTTTRIEVLTEQSAHAHQRGTDQLRLYYETDQVPSFTIGHTIQMRDGIRDEVGSFIVNSSNVVWDKVTMHYMHGLGIVGQFCENLSFTQLKLAPEENSGRTAAAFADFMHFSANKGKISIVDCYFEGAHDDVINVHGTHLQIISCSNEGKQIHVRYMHGQSYGFQPYYAGDEIAFIAASSLTEYGRSVVRYVEQLSPREYCIELEQAIPPEWKIEDVIENVTWTPEVLIQGNTFKRIPTRGVLVSTRKKVEILNNTFDQMYMSAILIANDAKSWYESGMVTNVRIAHNRFVACGSPRHSVILIYPENEDVAVHRPVHRHIVIANNQFIQATSSMLEAKSTADIQFYNNEVIVQKNQQADENTTSDLMGGLVKLWACSDVKMENNSWDQQLDKVILAREMPMINITVEEDWTIVPL</sequence>
<dbReference type="InterPro" id="IPR057275">
    <property type="entry name" value="Beta-barrel_GLAA-B_I"/>
</dbReference>
<protein>
    <submittedName>
        <fullName evidence="9">Right-handed parallel beta-helix repeat-containing protein</fullName>
    </submittedName>
</protein>
<feature type="domain" description="GLAA-B beta-barrel" evidence="7">
    <location>
        <begin position="138"/>
        <end position="232"/>
    </location>
</feature>
<dbReference type="Pfam" id="PF23763">
    <property type="entry name" value="Beta-barrel_GLAA-B_I"/>
    <property type="match status" value="1"/>
</dbReference>
<dbReference type="InterPro" id="IPR056441">
    <property type="entry name" value="Beta-barrel_GLAA-B_II"/>
</dbReference>
<keyword evidence="10" id="KW-1185">Reference proteome</keyword>
<comment type="catalytic activity">
    <reaction evidence="1">
        <text>Hydrolysis of terminal, non-reducing alpha-D-galactose residues in alpha-D-galactosides, including galactose oligosaccharides, galactomannans and galactolipids.</text>
        <dbReference type="EC" id="3.2.1.22"/>
    </reaction>
</comment>
<proteinExistence type="predicted"/>